<feature type="compositionally biased region" description="Low complexity" evidence="1">
    <location>
        <begin position="111"/>
        <end position="121"/>
    </location>
</feature>
<feature type="region of interest" description="Disordered" evidence="1">
    <location>
        <begin position="88"/>
        <end position="121"/>
    </location>
</feature>
<comment type="caution">
    <text evidence="2">The sequence shown here is derived from an EMBL/GenBank/DDBJ whole genome shotgun (WGS) entry which is preliminary data.</text>
</comment>
<accession>A0ABR1RJS1</accession>
<sequence length="121" mass="13722">MLSIDEISQVGGLTLASVDSRLRQHSDDPRRLFGDISIVLISGDVIQFDPVKQTNFLLVRPENLTRHIATRRLFQQFTTVVIRRDQVRAARHRNREPALPGRAATTRGSRRPGSSSWVYNS</sequence>
<dbReference type="Proteomes" id="UP001396898">
    <property type="component" value="Unassembled WGS sequence"/>
</dbReference>
<evidence type="ECO:0000313" key="2">
    <source>
        <dbReference type="EMBL" id="KAK8013524.1"/>
    </source>
</evidence>
<evidence type="ECO:0000313" key="3">
    <source>
        <dbReference type="Proteomes" id="UP001396898"/>
    </source>
</evidence>
<name>A0ABR1RJS1_9PEZI</name>
<protein>
    <recommendedName>
        <fullName evidence="4">ATP-dependent DNA helicase</fullName>
    </recommendedName>
</protein>
<dbReference type="EMBL" id="JAQQWI010000013">
    <property type="protein sequence ID" value="KAK8013524.1"/>
    <property type="molecule type" value="Genomic_DNA"/>
</dbReference>
<proteinExistence type="predicted"/>
<evidence type="ECO:0008006" key="4">
    <source>
        <dbReference type="Google" id="ProtNLM"/>
    </source>
</evidence>
<organism evidence="2 3">
    <name type="scientific">Apiospora marii</name>
    <dbReference type="NCBI Taxonomy" id="335849"/>
    <lineage>
        <taxon>Eukaryota</taxon>
        <taxon>Fungi</taxon>
        <taxon>Dikarya</taxon>
        <taxon>Ascomycota</taxon>
        <taxon>Pezizomycotina</taxon>
        <taxon>Sordariomycetes</taxon>
        <taxon>Xylariomycetidae</taxon>
        <taxon>Amphisphaeriales</taxon>
        <taxon>Apiosporaceae</taxon>
        <taxon>Apiospora</taxon>
    </lineage>
</organism>
<evidence type="ECO:0000256" key="1">
    <source>
        <dbReference type="SAM" id="MobiDB-lite"/>
    </source>
</evidence>
<keyword evidence="3" id="KW-1185">Reference proteome</keyword>
<gene>
    <name evidence="2" type="ORF">PG991_009117</name>
</gene>
<reference evidence="2 3" key="1">
    <citation type="submission" date="2023-01" db="EMBL/GenBank/DDBJ databases">
        <title>Analysis of 21 Apiospora genomes using comparative genomics revels a genus with tremendous synthesis potential of carbohydrate active enzymes and secondary metabolites.</title>
        <authorList>
            <person name="Sorensen T."/>
        </authorList>
    </citation>
    <scope>NUCLEOTIDE SEQUENCE [LARGE SCALE GENOMIC DNA]</scope>
    <source>
        <strain evidence="2 3">CBS 20057</strain>
    </source>
</reference>